<evidence type="ECO:0000256" key="7">
    <source>
        <dbReference type="ARBA" id="ARBA00022984"/>
    </source>
</evidence>
<dbReference type="Pfam" id="PF02875">
    <property type="entry name" value="Mur_ligase_C"/>
    <property type="match status" value="1"/>
</dbReference>
<dbReference type="EMBL" id="CABFUZ020000097">
    <property type="protein sequence ID" value="VVM05766.1"/>
    <property type="molecule type" value="Genomic_DNA"/>
</dbReference>
<keyword evidence="1 10" id="KW-0963">Cytoplasm</keyword>
<keyword evidence="5 10" id="KW-0067">ATP-binding</keyword>
<keyword evidence="16" id="KW-1185">Reference proteome</keyword>
<dbReference type="SUPFAM" id="SSF53623">
    <property type="entry name" value="MurD-like peptide ligases, catalytic domain"/>
    <property type="match status" value="1"/>
</dbReference>
<dbReference type="GO" id="GO:0047480">
    <property type="term" value="F:UDP-N-acetylmuramoyl-tripeptide-D-alanyl-D-alanine ligase activity"/>
    <property type="evidence" value="ECO:0007669"/>
    <property type="project" value="UniProtKB-UniRule"/>
</dbReference>
<dbReference type="Gene3D" id="3.40.1190.10">
    <property type="entry name" value="Mur-like, catalytic domain"/>
    <property type="match status" value="1"/>
</dbReference>
<evidence type="ECO:0000259" key="12">
    <source>
        <dbReference type="Pfam" id="PF01225"/>
    </source>
</evidence>
<dbReference type="InterPro" id="IPR000713">
    <property type="entry name" value="Mur_ligase_N"/>
</dbReference>
<dbReference type="GO" id="GO:0051301">
    <property type="term" value="P:cell division"/>
    <property type="evidence" value="ECO:0007669"/>
    <property type="project" value="UniProtKB-KW"/>
</dbReference>
<dbReference type="InterPro" id="IPR035911">
    <property type="entry name" value="MurE/MurF_N"/>
</dbReference>
<dbReference type="UniPathway" id="UPA00219"/>
<evidence type="ECO:0000256" key="10">
    <source>
        <dbReference type="HAMAP-Rule" id="MF_02019"/>
    </source>
</evidence>
<evidence type="ECO:0000256" key="2">
    <source>
        <dbReference type="ARBA" id="ARBA00022598"/>
    </source>
</evidence>
<dbReference type="InterPro" id="IPR013221">
    <property type="entry name" value="Mur_ligase_cen"/>
</dbReference>
<keyword evidence="7 10" id="KW-0573">Peptidoglycan synthesis</keyword>
<comment type="pathway">
    <text evidence="10 11">Cell wall biogenesis; peptidoglycan biosynthesis.</text>
</comment>
<dbReference type="GO" id="GO:0005737">
    <property type="term" value="C:cytoplasm"/>
    <property type="evidence" value="ECO:0007669"/>
    <property type="project" value="UniProtKB-SubCell"/>
</dbReference>
<dbReference type="PANTHER" id="PTHR43024">
    <property type="entry name" value="UDP-N-ACETYLMURAMOYL-TRIPEPTIDE--D-ALANYL-D-ALANINE LIGASE"/>
    <property type="match status" value="1"/>
</dbReference>
<dbReference type="InterPro" id="IPR051046">
    <property type="entry name" value="MurCDEF_CellWall_CoF430Synth"/>
</dbReference>
<comment type="catalytic activity">
    <reaction evidence="10 11">
        <text>D-alanyl-D-alanine + UDP-N-acetyl-alpha-D-muramoyl-L-alanyl-gamma-D-glutamyl-meso-2,6-diaminopimelate + ATP = UDP-N-acetyl-alpha-D-muramoyl-L-alanyl-gamma-D-glutamyl-meso-2,6-diaminopimeloyl-D-alanyl-D-alanine + ADP + phosphate + H(+)</text>
        <dbReference type="Rhea" id="RHEA:28374"/>
        <dbReference type="ChEBI" id="CHEBI:15378"/>
        <dbReference type="ChEBI" id="CHEBI:30616"/>
        <dbReference type="ChEBI" id="CHEBI:43474"/>
        <dbReference type="ChEBI" id="CHEBI:57822"/>
        <dbReference type="ChEBI" id="CHEBI:61386"/>
        <dbReference type="ChEBI" id="CHEBI:83905"/>
        <dbReference type="ChEBI" id="CHEBI:456216"/>
        <dbReference type="EC" id="6.3.2.10"/>
    </reaction>
</comment>
<feature type="domain" description="Mur ligase C-terminal" evidence="13">
    <location>
        <begin position="321"/>
        <end position="447"/>
    </location>
</feature>
<evidence type="ECO:0000256" key="1">
    <source>
        <dbReference type="ARBA" id="ARBA00022490"/>
    </source>
</evidence>
<evidence type="ECO:0000313" key="16">
    <source>
        <dbReference type="Proteomes" id="UP000381693"/>
    </source>
</evidence>
<keyword evidence="9 10" id="KW-0961">Cell wall biogenesis/degradation</keyword>
<keyword evidence="3 10" id="KW-0132">Cell division</keyword>
<keyword evidence="8 10" id="KW-0131">Cell cycle</keyword>
<dbReference type="GO" id="GO:0005524">
    <property type="term" value="F:ATP binding"/>
    <property type="evidence" value="ECO:0007669"/>
    <property type="project" value="UniProtKB-UniRule"/>
</dbReference>
<protein>
    <recommendedName>
        <fullName evidence="10 11">UDP-N-acetylmuramoyl-tripeptide--D-alanyl-D-alanine ligase</fullName>
        <ecNumber evidence="10 11">6.3.2.10</ecNumber>
    </recommendedName>
    <alternativeName>
        <fullName evidence="10">D-alanyl-D-alanine-adding enzyme</fullName>
    </alternativeName>
</protein>
<feature type="domain" description="Mur ligase central" evidence="14">
    <location>
        <begin position="113"/>
        <end position="298"/>
    </location>
</feature>
<feature type="domain" description="Mur ligase N-terminal catalytic" evidence="12">
    <location>
        <begin position="29"/>
        <end position="100"/>
    </location>
</feature>
<proteinExistence type="inferred from homology"/>
<evidence type="ECO:0000256" key="11">
    <source>
        <dbReference type="RuleBase" id="RU004136"/>
    </source>
</evidence>
<dbReference type="Gene3D" id="3.40.1390.10">
    <property type="entry name" value="MurE/MurF, N-terminal domain"/>
    <property type="match status" value="1"/>
</dbReference>
<dbReference type="GO" id="GO:0008766">
    <property type="term" value="F:UDP-N-acetylmuramoylalanyl-D-glutamyl-2,6-diaminopimelate-D-alanyl-D-alanine ligase activity"/>
    <property type="evidence" value="ECO:0007669"/>
    <property type="project" value="RHEA"/>
</dbReference>
<reference evidence="15" key="1">
    <citation type="submission" date="2019-09" db="EMBL/GenBank/DDBJ databases">
        <authorList>
            <person name="Cremers G."/>
        </authorList>
    </citation>
    <scope>NUCLEOTIDE SEQUENCE [LARGE SCALE GENOMIC DNA]</scope>
    <source>
        <strain evidence="15">3B</strain>
    </source>
</reference>
<dbReference type="AlphaFoldDB" id="A0A5E6MI94"/>
<evidence type="ECO:0000256" key="5">
    <source>
        <dbReference type="ARBA" id="ARBA00022840"/>
    </source>
</evidence>
<gene>
    <name evidence="10 15" type="primary">murF</name>
    <name evidence="15" type="ORF">MAMC_00775</name>
</gene>
<sequence length="459" mass="49252">MESVSLERIAEWCGGFRRKGDPGLLLARIHTDSRTIQPGDCFWALSGANFDGHDFLREALGRGARAAVVARPIESLGFLPDDAGIVLVEDTLAALHRFAHRYRRTLSGKIVAVTGSSGKTTTKELILSVLRSRFVALGNAGNRNNQIGLPLAILDFSSKTEFGVLEMGTNHPGEIVRLAAVAAPEIGVLTNIGLAHVGFFGSDEAIAKEKGALLESIPPDGWAVLPDEDPWVRRTAGRCRGRVLWVGSGPEAVWRAGRIEVREEGIHFLLQGNSEELPVQLRTTSRAVVTDALLAAGVGKLAGVSAGEIARALETAVYPGHRMEVRRFREGWLIDDSYNANPDSACAALRALAEFPKGSRRAAVIGSMGELGSQSSALHERVGREAGALPLAFLITVGPEADRLAQGAVLGGLPEEKVRRCPTAEEALRELQSLRRADDVILVKGSRFLGLERLVQALL</sequence>
<dbReference type="OrthoDB" id="9801978at2"/>
<dbReference type="Pfam" id="PF08245">
    <property type="entry name" value="Mur_ligase_M"/>
    <property type="match status" value="1"/>
</dbReference>
<comment type="subcellular location">
    <subcellularLocation>
        <location evidence="10 11">Cytoplasm</location>
    </subcellularLocation>
</comment>
<comment type="caution">
    <text evidence="15">The sequence shown here is derived from an EMBL/GenBank/DDBJ whole genome shotgun (WGS) entry which is preliminary data.</text>
</comment>
<dbReference type="SUPFAM" id="SSF53244">
    <property type="entry name" value="MurD-like peptide ligases, peptide-binding domain"/>
    <property type="match status" value="1"/>
</dbReference>
<dbReference type="InterPro" id="IPR036565">
    <property type="entry name" value="Mur-like_cat_sf"/>
</dbReference>
<dbReference type="GO" id="GO:0071555">
    <property type="term" value="P:cell wall organization"/>
    <property type="evidence" value="ECO:0007669"/>
    <property type="project" value="UniProtKB-KW"/>
</dbReference>
<dbReference type="Proteomes" id="UP000381693">
    <property type="component" value="Unassembled WGS sequence"/>
</dbReference>
<evidence type="ECO:0000256" key="6">
    <source>
        <dbReference type="ARBA" id="ARBA00022960"/>
    </source>
</evidence>
<dbReference type="Pfam" id="PF01225">
    <property type="entry name" value="Mur_ligase"/>
    <property type="match status" value="1"/>
</dbReference>
<dbReference type="EC" id="6.3.2.10" evidence="10 11"/>
<evidence type="ECO:0000256" key="8">
    <source>
        <dbReference type="ARBA" id="ARBA00023306"/>
    </source>
</evidence>
<evidence type="ECO:0000256" key="3">
    <source>
        <dbReference type="ARBA" id="ARBA00022618"/>
    </source>
</evidence>
<dbReference type="InterPro" id="IPR036615">
    <property type="entry name" value="Mur_ligase_C_dom_sf"/>
</dbReference>
<comment type="function">
    <text evidence="10 11">Involved in cell wall formation. Catalyzes the final step in the synthesis of UDP-N-acetylmuramoyl-pentapeptide, the precursor of murein.</text>
</comment>
<dbReference type="HAMAP" id="MF_02019">
    <property type="entry name" value="MurF"/>
    <property type="match status" value="1"/>
</dbReference>
<comment type="similarity">
    <text evidence="10">Belongs to the MurCDEF family. MurF subfamily.</text>
</comment>
<dbReference type="GO" id="GO:0009252">
    <property type="term" value="P:peptidoglycan biosynthetic process"/>
    <property type="evidence" value="ECO:0007669"/>
    <property type="project" value="UniProtKB-UniRule"/>
</dbReference>
<keyword evidence="6 10" id="KW-0133">Cell shape</keyword>
<keyword evidence="2 10" id="KW-0436">Ligase</keyword>
<name>A0A5E6MI94_9BACT</name>
<dbReference type="SUPFAM" id="SSF63418">
    <property type="entry name" value="MurE/MurF N-terminal domain"/>
    <property type="match status" value="1"/>
</dbReference>
<keyword evidence="4 10" id="KW-0547">Nucleotide-binding</keyword>
<feature type="binding site" evidence="10">
    <location>
        <begin position="115"/>
        <end position="121"/>
    </location>
    <ligand>
        <name>ATP</name>
        <dbReference type="ChEBI" id="CHEBI:30616"/>
    </ligand>
</feature>
<dbReference type="PANTHER" id="PTHR43024:SF1">
    <property type="entry name" value="UDP-N-ACETYLMURAMOYL-TRIPEPTIDE--D-ALANYL-D-ALANINE LIGASE"/>
    <property type="match status" value="1"/>
</dbReference>
<evidence type="ECO:0000313" key="15">
    <source>
        <dbReference type="EMBL" id="VVM05766.1"/>
    </source>
</evidence>
<evidence type="ECO:0000259" key="13">
    <source>
        <dbReference type="Pfam" id="PF02875"/>
    </source>
</evidence>
<dbReference type="RefSeq" id="WP_142524849.1">
    <property type="nucleotide sequence ID" value="NZ_CABFUZ020000097.1"/>
</dbReference>
<evidence type="ECO:0000256" key="4">
    <source>
        <dbReference type="ARBA" id="ARBA00022741"/>
    </source>
</evidence>
<accession>A0A5E6MI94</accession>
<dbReference type="Gene3D" id="3.90.190.20">
    <property type="entry name" value="Mur ligase, C-terminal domain"/>
    <property type="match status" value="1"/>
</dbReference>
<organism evidence="15 16">
    <name type="scientific">Methylacidimicrobium cyclopophantes</name>
    <dbReference type="NCBI Taxonomy" id="1041766"/>
    <lineage>
        <taxon>Bacteria</taxon>
        <taxon>Pseudomonadati</taxon>
        <taxon>Verrucomicrobiota</taxon>
        <taxon>Methylacidimicrobium</taxon>
    </lineage>
</organism>
<evidence type="ECO:0000259" key="14">
    <source>
        <dbReference type="Pfam" id="PF08245"/>
    </source>
</evidence>
<evidence type="ECO:0000256" key="9">
    <source>
        <dbReference type="ARBA" id="ARBA00023316"/>
    </source>
</evidence>
<dbReference type="InterPro" id="IPR005863">
    <property type="entry name" value="UDP-N-AcMur_synth"/>
</dbReference>
<dbReference type="NCBIfam" id="TIGR01143">
    <property type="entry name" value="murF"/>
    <property type="match status" value="1"/>
</dbReference>
<dbReference type="GO" id="GO:0008360">
    <property type="term" value="P:regulation of cell shape"/>
    <property type="evidence" value="ECO:0007669"/>
    <property type="project" value="UniProtKB-KW"/>
</dbReference>
<dbReference type="InterPro" id="IPR004101">
    <property type="entry name" value="Mur_ligase_C"/>
</dbReference>